<gene>
    <name evidence="2" type="ORF">GLOINDRAFT_19525</name>
</gene>
<reference evidence="2" key="1">
    <citation type="submission" date="2013-07" db="EMBL/GenBank/DDBJ databases">
        <title>The genome of an arbuscular mycorrhizal fungus provides insights into the evolution of the oldest plant symbiosis.</title>
        <authorList>
            <consortium name="DOE Joint Genome Institute"/>
            <person name="Tisserant E."/>
            <person name="Malbreil M."/>
            <person name="Kuo A."/>
            <person name="Kohler A."/>
            <person name="Symeonidi A."/>
            <person name="Balestrini R."/>
            <person name="Charron P."/>
            <person name="Duensing N."/>
            <person name="Frei-dit-Frey N."/>
            <person name="Gianinazzi-Pearson V."/>
            <person name="Gilbert B."/>
            <person name="Handa Y."/>
            <person name="Hijri M."/>
            <person name="Kaul R."/>
            <person name="Kawaguchi M."/>
            <person name="Krajinski F."/>
            <person name="Lammers P."/>
            <person name="Lapierre D."/>
            <person name="Masclaux F.G."/>
            <person name="Murat C."/>
            <person name="Morin E."/>
            <person name="Ndikumana S."/>
            <person name="Pagni M."/>
            <person name="Petitpierre D."/>
            <person name="Requena N."/>
            <person name="Rosikiewicz P."/>
            <person name="Riley R."/>
            <person name="Saito K."/>
            <person name="San Clemente H."/>
            <person name="Shapiro H."/>
            <person name="van Tuinen D."/>
            <person name="Becard G."/>
            <person name="Bonfante P."/>
            <person name="Paszkowski U."/>
            <person name="Shachar-Hill Y."/>
            <person name="Young J.P."/>
            <person name="Sanders I.R."/>
            <person name="Henrissat B."/>
            <person name="Rensing S.A."/>
            <person name="Grigoriev I.V."/>
            <person name="Corradi N."/>
            <person name="Roux C."/>
            <person name="Martin F."/>
        </authorList>
    </citation>
    <scope>NUCLEOTIDE SEQUENCE</scope>
    <source>
        <strain evidence="2">DAOM 197198</strain>
    </source>
</reference>
<sequence>MTNSKKLSKVFKKLQISSKNDNQNDYNKKTVITQNVNNEDDEEVYNNPNLHSEEQDKFEIPDDGF</sequence>
<evidence type="ECO:0000256" key="1">
    <source>
        <dbReference type="SAM" id="MobiDB-lite"/>
    </source>
</evidence>
<feature type="region of interest" description="Disordered" evidence="1">
    <location>
        <begin position="34"/>
        <end position="65"/>
    </location>
</feature>
<proteinExistence type="predicted"/>
<dbReference type="AlphaFoldDB" id="U9UGK5"/>
<organism evidence="2">
    <name type="scientific">Rhizophagus irregularis (strain DAOM 181602 / DAOM 197198 / MUCL 43194)</name>
    <name type="common">Arbuscular mycorrhizal fungus</name>
    <name type="synonym">Glomus intraradices</name>
    <dbReference type="NCBI Taxonomy" id="747089"/>
    <lineage>
        <taxon>Eukaryota</taxon>
        <taxon>Fungi</taxon>
        <taxon>Fungi incertae sedis</taxon>
        <taxon>Mucoromycota</taxon>
        <taxon>Glomeromycotina</taxon>
        <taxon>Glomeromycetes</taxon>
        <taxon>Glomerales</taxon>
        <taxon>Glomeraceae</taxon>
        <taxon>Rhizophagus</taxon>
    </lineage>
</organism>
<dbReference type="HOGENOM" id="CLU_000288_7_31_1"/>
<accession>U9UGK5</accession>
<evidence type="ECO:0000313" key="2">
    <source>
        <dbReference type="EMBL" id="ESA19490.1"/>
    </source>
</evidence>
<dbReference type="EMBL" id="KI278204">
    <property type="protein sequence ID" value="ESA19490.1"/>
    <property type="molecule type" value="Genomic_DNA"/>
</dbReference>
<protein>
    <submittedName>
        <fullName evidence="2">Uncharacterized protein</fullName>
    </submittedName>
</protein>
<name>U9UGK5_RHIID</name>
<feature type="compositionally biased region" description="Basic and acidic residues" evidence="1">
    <location>
        <begin position="51"/>
        <end position="65"/>
    </location>
</feature>